<dbReference type="InterPro" id="IPR035969">
    <property type="entry name" value="Rab-GAP_TBC_sf"/>
</dbReference>
<evidence type="ECO:0000313" key="3">
    <source>
        <dbReference type="Proteomes" id="UP000695000"/>
    </source>
</evidence>
<gene>
    <name evidence="4" type="primary">LOC108566689</name>
</gene>
<dbReference type="InterPro" id="IPR000195">
    <property type="entry name" value="Rab-GAP-TBC_dom"/>
</dbReference>
<evidence type="ECO:0000256" key="1">
    <source>
        <dbReference type="ARBA" id="ARBA00022468"/>
    </source>
</evidence>
<dbReference type="RefSeq" id="XP_017782183.1">
    <property type="nucleotide sequence ID" value="XM_017926694.1"/>
</dbReference>
<dbReference type="Gene3D" id="1.10.472.80">
    <property type="entry name" value="Ypt/Rab-GAP domain of gyp1p, domain 3"/>
    <property type="match status" value="1"/>
</dbReference>
<keyword evidence="3" id="KW-1185">Reference proteome</keyword>
<dbReference type="SUPFAM" id="SSF47923">
    <property type="entry name" value="Ypt/Rab-GAP domain of gyp1p"/>
    <property type="match status" value="2"/>
</dbReference>
<dbReference type="PROSITE" id="PS50086">
    <property type="entry name" value="TBC_RABGAP"/>
    <property type="match status" value="1"/>
</dbReference>
<keyword evidence="1" id="KW-0343">GTPase activation</keyword>
<dbReference type="PANTHER" id="PTHR22957:SF645">
    <property type="entry name" value="LD27216P"/>
    <property type="match status" value="1"/>
</dbReference>
<proteinExistence type="predicted"/>
<protein>
    <submittedName>
        <fullName evidence="4">TBC1 domain family member 15-like</fullName>
    </submittedName>
</protein>
<dbReference type="PANTHER" id="PTHR22957">
    <property type="entry name" value="TBC1 DOMAIN FAMILY MEMBER GTPASE-ACTIVATING PROTEIN"/>
    <property type="match status" value="1"/>
</dbReference>
<dbReference type="Proteomes" id="UP000695000">
    <property type="component" value="Unplaced"/>
</dbReference>
<evidence type="ECO:0000259" key="2">
    <source>
        <dbReference type="PROSITE" id="PS50086"/>
    </source>
</evidence>
<dbReference type="Gene3D" id="1.10.8.270">
    <property type="entry name" value="putative rabgap domain of human tbc1 domain family member 14 like domains"/>
    <property type="match status" value="1"/>
</dbReference>
<organism evidence="3 4">
    <name type="scientific">Nicrophorus vespilloides</name>
    <name type="common">Boreal carrion beetle</name>
    <dbReference type="NCBI Taxonomy" id="110193"/>
    <lineage>
        <taxon>Eukaryota</taxon>
        <taxon>Metazoa</taxon>
        <taxon>Ecdysozoa</taxon>
        <taxon>Arthropoda</taxon>
        <taxon>Hexapoda</taxon>
        <taxon>Insecta</taxon>
        <taxon>Pterygota</taxon>
        <taxon>Neoptera</taxon>
        <taxon>Endopterygota</taxon>
        <taxon>Coleoptera</taxon>
        <taxon>Polyphaga</taxon>
        <taxon>Staphyliniformia</taxon>
        <taxon>Silphidae</taxon>
        <taxon>Nicrophorinae</taxon>
        <taxon>Nicrophorus</taxon>
    </lineage>
</organism>
<feature type="domain" description="Rab-GAP TBC" evidence="2">
    <location>
        <begin position="265"/>
        <end position="471"/>
    </location>
</feature>
<evidence type="ECO:0000313" key="4">
    <source>
        <dbReference type="RefSeq" id="XP_017782183.1"/>
    </source>
</evidence>
<sequence>MVKAAKMHEISDNCLTMYSLNDVVLYIANSYYSDYLDSVGTVYLTEYIETRERFFEWKPKEVKVLIDDDWNVVNNVAGCSDEQPKYIKIKLETIYGYWTSIEMNKFKVMDNKNDVHCALTIKEGTFEILYDAMNALFINQKYKNPLHHHAVLNPFEESSDIYRAFLDLEMFLDKETASNLWHFISAFQDLPNQLIEASLEKLGFSCKIDDTKRIDSTAVSKVEGTPIQMPNFPPLIIKSMPFTYYEFTNDNMNFDAFKRRVLEGGINPECRPKMWKYLLEYYPWKISHSELKQIDDNCIARYEYTKDKWVKLAEQDYRSREDLKIRISAMLREIELKKHIWSQVPSMTYTKISRMLKTLVIHSNEVGYLYGMTDLLLPFVRATGSESDCFWLLTLLLDRYHNSELKKNDIPNQLNDIYKILKILDPQYAKYFKSKNCKHMYFCIRWLWLLFTREFVENEIQTLWEVLFLDLPCPNFHLLVAIAILQTQKEYIMENDLDYLEIMKRVNTLKGTLRVNAIIDDAQTLHAQLEEILKIPDNIRTIKGMNLSHLDDLDDSTDSVIRDLVANLRAACNE</sequence>
<name>A0ABM1N5T3_NICVS</name>
<dbReference type="Pfam" id="PF00566">
    <property type="entry name" value="RabGAP-TBC"/>
    <property type="match status" value="1"/>
</dbReference>
<reference evidence="4" key="1">
    <citation type="submission" date="2025-08" db="UniProtKB">
        <authorList>
            <consortium name="RefSeq"/>
        </authorList>
    </citation>
    <scope>IDENTIFICATION</scope>
    <source>
        <tissue evidence="4">Whole Larva</tissue>
    </source>
</reference>
<dbReference type="GeneID" id="108566689"/>
<dbReference type="SMART" id="SM00164">
    <property type="entry name" value="TBC"/>
    <property type="match status" value="1"/>
</dbReference>
<accession>A0ABM1N5T3</accession>